<comment type="caution">
    <text evidence="4">The sequence shown here is derived from an EMBL/GenBank/DDBJ whole genome shotgun (WGS) entry which is preliminary data.</text>
</comment>
<proteinExistence type="predicted"/>
<dbReference type="PANTHER" id="PTHR46401">
    <property type="entry name" value="GLYCOSYLTRANSFERASE WBBK-RELATED"/>
    <property type="match status" value="1"/>
</dbReference>
<sequence length="351" mass="39918">MVRVLVVATSRKTRGGITAVIKQHEKGEQWKKYHCVWIQTHRDGNALVKLWYFFSAFCLYMLLLPFCDIVHFHFSERTSAKRKCLMMPLAKMMGKKIIAHFHAYSVDSTIKSSLRNRYKYLFSTADRCIVLSEFWRNALVEELGISPDKVTVLYNPCPEVTLNRENSTSINIKEKEILYAGTVNHRKGYDDMIKAFARIAYQYPDWKIVFAGNGEIEQGKALAVKLGIVHQVVFLGWVSGENKDQAFRRAMAFCLPSYAEGFPMGVLDAWAYGLPVITTPVGGIPDIAEDGKNLLLFNPGDVETLAKQMEKIICDEQLRISLAEESVRLSTTIFNVQTINKQLARICEELS</sequence>
<protein>
    <submittedName>
        <fullName evidence="4">Glycosyltransferase family 4 protein</fullName>
    </submittedName>
</protein>
<evidence type="ECO:0000259" key="2">
    <source>
        <dbReference type="Pfam" id="PF00534"/>
    </source>
</evidence>
<evidence type="ECO:0000313" key="5">
    <source>
        <dbReference type="Proteomes" id="UP000406735"/>
    </source>
</evidence>
<feature type="domain" description="Glycosyl transferase family 1" evidence="2">
    <location>
        <begin position="167"/>
        <end position="324"/>
    </location>
</feature>
<dbReference type="CDD" id="cd03801">
    <property type="entry name" value="GT4_PimA-like"/>
    <property type="match status" value="1"/>
</dbReference>
<dbReference type="EMBL" id="VZCY01000101">
    <property type="protein sequence ID" value="MQN10730.1"/>
    <property type="molecule type" value="Genomic_DNA"/>
</dbReference>
<accession>A0A6A7W061</accession>
<dbReference type="RefSeq" id="WP_153080874.1">
    <property type="nucleotide sequence ID" value="NZ_VZAU01000113.1"/>
</dbReference>
<organism evidence="4 5">
    <name type="scientific">Segatella copri</name>
    <dbReference type="NCBI Taxonomy" id="165179"/>
    <lineage>
        <taxon>Bacteria</taxon>
        <taxon>Pseudomonadati</taxon>
        <taxon>Bacteroidota</taxon>
        <taxon>Bacteroidia</taxon>
        <taxon>Bacteroidales</taxon>
        <taxon>Prevotellaceae</taxon>
        <taxon>Segatella</taxon>
    </lineage>
</organism>
<dbReference type="GO" id="GO:0009103">
    <property type="term" value="P:lipopolysaccharide biosynthetic process"/>
    <property type="evidence" value="ECO:0007669"/>
    <property type="project" value="TreeGrafter"/>
</dbReference>
<dbReference type="PANTHER" id="PTHR46401:SF2">
    <property type="entry name" value="GLYCOSYLTRANSFERASE WBBK-RELATED"/>
    <property type="match status" value="1"/>
</dbReference>
<dbReference type="GO" id="GO:0016757">
    <property type="term" value="F:glycosyltransferase activity"/>
    <property type="evidence" value="ECO:0007669"/>
    <property type="project" value="InterPro"/>
</dbReference>
<dbReference type="Gene3D" id="3.40.50.2000">
    <property type="entry name" value="Glycogen Phosphorylase B"/>
    <property type="match status" value="2"/>
</dbReference>
<dbReference type="AlphaFoldDB" id="A0A6A7W061"/>
<evidence type="ECO:0000256" key="1">
    <source>
        <dbReference type="ARBA" id="ARBA00022679"/>
    </source>
</evidence>
<feature type="domain" description="Glycosyltransferase subfamily 4-like N-terminal" evidence="3">
    <location>
        <begin position="67"/>
        <end position="156"/>
    </location>
</feature>
<keyword evidence="1 4" id="KW-0808">Transferase</keyword>
<name>A0A6A7W061_9BACT</name>
<evidence type="ECO:0000259" key="3">
    <source>
        <dbReference type="Pfam" id="PF13439"/>
    </source>
</evidence>
<evidence type="ECO:0000313" key="4">
    <source>
        <dbReference type="EMBL" id="MQN10730.1"/>
    </source>
</evidence>
<dbReference type="Pfam" id="PF00534">
    <property type="entry name" value="Glycos_transf_1"/>
    <property type="match status" value="1"/>
</dbReference>
<dbReference type="Proteomes" id="UP000406735">
    <property type="component" value="Unassembled WGS sequence"/>
</dbReference>
<gene>
    <name evidence="4" type="ORF">F7D97_12545</name>
</gene>
<dbReference type="SUPFAM" id="SSF53756">
    <property type="entry name" value="UDP-Glycosyltransferase/glycogen phosphorylase"/>
    <property type="match status" value="1"/>
</dbReference>
<reference evidence="4 5" key="1">
    <citation type="submission" date="2019-09" db="EMBL/GenBank/DDBJ databases">
        <title>Distinct polysaccharide growth profiles of human intestinal Prevotella copri isolates.</title>
        <authorList>
            <person name="Fehlner-Peach H."/>
            <person name="Magnabosco C."/>
            <person name="Raghavan V."/>
            <person name="Scher J.U."/>
            <person name="Tett A."/>
            <person name="Cox L.M."/>
            <person name="Gottsegen C."/>
            <person name="Watters A."/>
            <person name="Wiltshire- Gordon J.D."/>
            <person name="Segata N."/>
            <person name="Bonneau R."/>
            <person name="Littman D.R."/>
        </authorList>
    </citation>
    <scope>NUCLEOTIDE SEQUENCE [LARGE SCALE GENOMIC DNA]</scope>
    <source>
        <strain evidence="5">iK21513</strain>
    </source>
</reference>
<dbReference type="InterPro" id="IPR001296">
    <property type="entry name" value="Glyco_trans_1"/>
</dbReference>
<dbReference type="InterPro" id="IPR028098">
    <property type="entry name" value="Glyco_trans_4-like_N"/>
</dbReference>
<dbReference type="Pfam" id="PF13439">
    <property type="entry name" value="Glyco_transf_4"/>
    <property type="match status" value="1"/>
</dbReference>